<gene>
    <name evidence="1" type="ORF">P879_10204</name>
</gene>
<comment type="caution">
    <text evidence="1">The sequence shown here is derived from an EMBL/GenBank/DDBJ whole genome shotgun (WGS) entry which is preliminary data.</text>
</comment>
<reference evidence="1 2" key="1">
    <citation type="submission" date="2019-07" db="EMBL/GenBank/DDBJ databases">
        <title>Annotation for the trematode Paragonimus westermani.</title>
        <authorList>
            <person name="Choi Y.-J."/>
        </authorList>
    </citation>
    <scope>NUCLEOTIDE SEQUENCE [LARGE SCALE GENOMIC DNA]</scope>
    <source>
        <strain evidence="1">180907_Pwestermani</strain>
    </source>
</reference>
<organism evidence="1 2">
    <name type="scientific">Paragonimus westermani</name>
    <dbReference type="NCBI Taxonomy" id="34504"/>
    <lineage>
        <taxon>Eukaryota</taxon>
        <taxon>Metazoa</taxon>
        <taxon>Spiralia</taxon>
        <taxon>Lophotrochozoa</taxon>
        <taxon>Platyhelminthes</taxon>
        <taxon>Trematoda</taxon>
        <taxon>Digenea</taxon>
        <taxon>Plagiorchiida</taxon>
        <taxon>Troglotremata</taxon>
        <taxon>Troglotrematidae</taxon>
        <taxon>Paragonimus</taxon>
    </lineage>
</organism>
<keyword evidence="2" id="KW-1185">Reference proteome</keyword>
<sequence length="88" mass="10346">MQALGHAHRYPDALIRRRVCGPPSHYSLEPIWAYRARCTRLQETFGGLNNFTGLIWTALRDTHNVWPTTFWTIWIQCSEHPEHETAEQ</sequence>
<protein>
    <submittedName>
        <fullName evidence="1">Uncharacterized protein</fullName>
    </submittedName>
</protein>
<name>A0A8T0D020_9TREM</name>
<dbReference type="AlphaFoldDB" id="A0A8T0D020"/>
<accession>A0A8T0D020</accession>
<evidence type="ECO:0000313" key="2">
    <source>
        <dbReference type="Proteomes" id="UP000699462"/>
    </source>
</evidence>
<dbReference type="EMBL" id="JTDF01021903">
    <property type="protein sequence ID" value="KAF8561230.1"/>
    <property type="molecule type" value="Genomic_DNA"/>
</dbReference>
<dbReference type="Proteomes" id="UP000699462">
    <property type="component" value="Unassembled WGS sequence"/>
</dbReference>
<proteinExistence type="predicted"/>
<evidence type="ECO:0000313" key="1">
    <source>
        <dbReference type="EMBL" id="KAF8561230.1"/>
    </source>
</evidence>